<sequence>MACSNRALVIHSNIRYPPAPPAFGNLSYVPALHLCHGGLRRLLSSHAEGHDPTAHLGGEQQESV</sequence>
<dbReference type="AlphaFoldDB" id="A0A5J9W509"/>
<gene>
    <name evidence="1" type="ORF">EJB05_09443</name>
</gene>
<name>A0A5J9W509_9POAL</name>
<proteinExistence type="predicted"/>
<dbReference type="Proteomes" id="UP000324897">
    <property type="component" value="Unassembled WGS sequence"/>
</dbReference>
<accession>A0A5J9W509</accession>
<organism evidence="1 2">
    <name type="scientific">Eragrostis curvula</name>
    <name type="common">weeping love grass</name>
    <dbReference type="NCBI Taxonomy" id="38414"/>
    <lineage>
        <taxon>Eukaryota</taxon>
        <taxon>Viridiplantae</taxon>
        <taxon>Streptophyta</taxon>
        <taxon>Embryophyta</taxon>
        <taxon>Tracheophyta</taxon>
        <taxon>Spermatophyta</taxon>
        <taxon>Magnoliopsida</taxon>
        <taxon>Liliopsida</taxon>
        <taxon>Poales</taxon>
        <taxon>Poaceae</taxon>
        <taxon>PACMAD clade</taxon>
        <taxon>Chloridoideae</taxon>
        <taxon>Eragrostideae</taxon>
        <taxon>Eragrostidinae</taxon>
        <taxon>Eragrostis</taxon>
    </lineage>
</organism>
<dbReference type="Gramene" id="TVU43013">
    <property type="protein sequence ID" value="TVU43013"/>
    <property type="gene ID" value="EJB05_09443"/>
</dbReference>
<keyword evidence="2" id="KW-1185">Reference proteome</keyword>
<reference evidence="1 2" key="1">
    <citation type="journal article" date="2019" name="Sci. Rep.">
        <title>A high-quality genome of Eragrostis curvula grass provides insights into Poaceae evolution and supports new strategies to enhance forage quality.</title>
        <authorList>
            <person name="Carballo J."/>
            <person name="Santos B.A.C.M."/>
            <person name="Zappacosta D."/>
            <person name="Garbus I."/>
            <person name="Selva J.P."/>
            <person name="Gallo C.A."/>
            <person name="Diaz A."/>
            <person name="Albertini E."/>
            <person name="Caccamo M."/>
            <person name="Echenique V."/>
        </authorList>
    </citation>
    <scope>NUCLEOTIDE SEQUENCE [LARGE SCALE GENOMIC DNA]</scope>
    <source>
        <strain evidence="2">cv. Victoria</strain>
        <tissue evidence="1">Leaf</tissue>
    </source>
</reference>
<dbReference type="EMBL" id="RWGY01000005">
    <property type="protein sequence ID" value="TVU43013.1"/>
    <property type="molecule type" value="Genomic_DNA"/>
</dbReference>
<evidence type="ECO:0000313" key="2">
    <source>
        <dbReference type="Proteomes" id="UP000324897"/>
    </source>
</evidence>
<protein>
    <submittedName>
        <fullName evidence="1">Uncharacterized protein</fullName>
    </submittedName>
</protein>
<evidence type="ECO:0000313" key="1">
    <source>
        <dbReference type="EMBL" id="TVU43013.1"/>
    </source>
</evidence>
<comment type="caution">
    <text evidence="1">The sequence shown here is derived from an EMBL/GenBank/DDBJ whole genome shotgun (WGS) entry which is preliminary data.</text>
</comment>